<keyword evidence="1" id="KW-0472">Membrane</keyword>
<evidence type="ECO:0000313" key="4">
    <source>
        <dbReference type="Proteomes" id="UP000000267"/>
    </source>
</evidence>
<dbReference type="GO" id="GO:0005811">
    <property type="term" value="C:lipid droplet"/>
    <property type="evidence" value="ECO:0007669"/>
    <property type="project" value="EnsemblFungi"/>
</dbReference>
<dbReference type="eggNOG" id="KOG2258">
    <property type="taxonomic scope" value="Eukaryota"/>
</dbReference>
<dbReference type="PANTHER" id="PTHR43805:SF1">
    <property type="entry name" value="GP-PDE DOMAIN-CONTAINING PROTEIN"/>
    <property type="match status" value="1"/>
</dbReference>
<protein>
    <recommendedName>
        <fullName evidence="2">GP-PDE domain-containing protein</fullName>
    </recommendedName>
</protein>
<dbReference type="PROSITE" id="PS51704">
    <property type="entry name" value="GP_PDE"/>
    <property type="match status" value="1"/>
</dbReference>
<gene>
    <name evidence="3" type="ORF">Kpol_1002p51</name>
</gene>
<reference evidence="3 4" key="1">
    <citation type="journal article" date="2007" name="Proc. Natl. Acad. Sci. U.S.A.">
        <title>Independent sorting-out of thousands of duplicated gene pairs in two yeast species descended from a whole-genome duplication.</title>
        <authorList>
            <person name="Scannell D.R."/>
            <person name="Frank A.C."/>
            <person name="Conant G.C."/>
            <person name="Byrne K.P."/>
            <person name="Woolfit M."/>
            <person name="Wolfe K.H."/>
        </authorList>
    </citation>
    <scope>NUCLEOTIDE SEQUENCE [LARGE SCALE GENOMIC DNA]</scope>
    <source>
        <strain evidence="4">ATCC 22028 / DSM 70294 / BCRC 21397 / CBS 2163 / NBRC 10782 / NRRL Y-8283 / UCD 57-17</strain>
    </source>
</reference>
<keyword evidence="4" id="KW-1185">Reference proteome</keyword>
<dbReference type="STRING" id="436907.A7TE82"/>
<dbReference type="GO" id="GO:0034478">
    <property type="term" value="P:phosphatidylglycerol catabolic process"/>
    <property type="evidence" value="ECO:0007669"/>
    <property type="project" value="EnsemblFungi"/>
</dbReference>
<dbReference type="InterPro" id="IPR017946">
    <property type="entry name" value="PLC-like_Pdiesterase_TIM-brl"/>
</dbReference>
<dbReference type="GO" id="GO:0005739">
    <property type="term" value="C:mitochondrion"/>
    <property type="evidence" value="ECO:0007669"/>
    <property type="project" value="EnsemblFungi"/>
</dbReference>
<dbReference type="Gene3D" id="3.20.20.190">
    <property type="entry name" value="Phosphatidylinositol (PI) phosphodiesterase"/>
    <property type="match status" value="1"/>
</dbReference>
<dbReference type="InParanoid" id="A7TE82"/>
<dbReference type="KEGG" id="vpo:Kpol_1002p51"/>
<dbReference type="OMA" id="RALPECW"/>
<feature type="domain" description="GP-PDE" evidence="2">
    <location>
        <begin position="2"/>
        <end position="252"/>
    </location>
</feature>
<dbReference type="SUPFAM" id="SSF51695">
    <property type="entry name" value="PLC-like phosphodiesterases"/>
    <property type="match status" value="1"/>
</dbReference>
<dbReference type="Pfam" id="PF03009">
    <property type="entry name" value="GDPD"/>
    <property type="match status" value="1"/>
</dbReference>
<dbReference type="InterPro" id="IPR030395">
    <property type="entry name" value="GP_PDE_dom"/>
</dbReference>
<dbReference type="AlphaFoldDB" id="A7TE82"/>
<keyword evidence="1" id="KW-1133">Transmembrane helix</keyword>
<evidence type="ECO:0000256" key="1">
    <source>
        <dbReference type="SAM" id="Phobius"/>
    </source>
</evidence>
<evidence type="ECO:0000259" key="2">
    <source>
        <dbReference type="PROSITE" id="PS51704"/>
    </source>
</evidence>
<organism evidence="4">
    <name type="scientific">Vanderwaltozyma polyspora (strain ATCC 22028 / DSM 70294 / BCRC 21397 / CBS 2163 / NBRC 10782 / NRRL Y-8283 / UCD 57-17)</name>
    <name type="common">Kluyveromyces polysporus</name>
    <dbReference type="NCBI Taxonomy" id="436907"/>
    <lineage>
        <taxon>Eukaryota</taxon>
        <taxon>Fungi</taxon>
        <taxon>Dikarya</taxon>
        <taxon>Ascomycota</taxon>
        <taxon>Saccharomycotina</taxon>
        <taxon>Saccharomycetes</taxon>
        <taxon>Saccharomycetales</taxon>
        <taxon>Saccharomycetaceae</taxon>
        <taxon>Vanderwaltozyma</taxon>
    </lineage>
</organism>
<dbReference type="GO" id="GO:0034479">
    <property type="term" value="F:phosphatidylglycerol phospholipase C activity"/>
    <property type="evidence" value="ECO:0007669"/>
    <property type="project" value="EnsemblFungi"/>
</dbReference>
<dbReference type="Proteomes" id="UP000000267">
    <property type="component" value="Unassembled WGS sequence"/>
</dbReference>
<name>A7TE82_VANPO</name>
<dbReference type="FunCoup" id="A7TE82">
    <property type="interactions" value="120"/>
</dbReference>
<evidence type="ECO:0000313" key="3">
    <source>
        <dbReference type="EMBL" id="EDO19404.1"/>
    </source>
</evidence>
<dbReference type="OrthoDB" id="1058301at2759"/>
<keyword evidence="1" id="KW-0812">Transmembrane</keyword>
<dbReference type="HOGENOM" id="CLU_030006_1_2_1"/>
<dbReference type="EMBL" id="DS480379">
    <property type="protein sequence ID" value="EDO19404.1"/>
    <property type="molecule type" value="Genomic_DNA"/>
</dbReference>
<accession>A7TE82</accession>
<dbReference type="RefSeq" id="XP_001647262.1">
    <property type="nucleotide sequence ID" value="XM_001647212.1"/>
</dbReference>
<proteinExistence type="predicted"/>
<dbReference type="PANTHER" id="PTHR43805">
    <property type="entry name" value="GLYCEROPHOSPHORYL DIESTER PHOSPHODIESTERASE"/>
    <property type="match status" value="1"/>
</dbReference>
<dbReference type="CDD" id="cd08570">
    <property type="entry name" value="GDPD_YPL206cp_fungi"/>
    <property type="match status" value="1"/>
</dbReference>
<feature type="transmembrane region" description="Helical" evidence="1">
    <location>
        <begin position="296"/>
        <end position="314"/>
    </location>
</feature>
<dbReference type="GeneID" id="5547754"/>
<dbReference type="PhylomeDB" id="A7TE82"/>
<sequence length="321" mass="37598">MLKIVGHRAYKGKYPENTIEAYENAFASGVDIIETDLQMTKDGVVVVNHDSDTGRMWDKELIISESTYEELQELRCKENPDLKMLTLDQVLEWAVAHPSAKMMLDIKFTNKKIILMKCYSAMMAIKNDRKYWQNRIIWGVWLLDWFKYGVETGVFQDFKVIVITLSLDIAKDFIEYSLQLNNAHYRLYGISIHFVASWTYEYTTNIVPMMKRQNVKVFLWTVNKAVDIKYACQLPSVYAIITDDPVEARHLSAEYVRHHEDIKKFEIPSLISANGIRFHSFVKVYNIVAKILFAKWLHFKVFGWSIAYVIFLFLRSIKFLG</sequence>